<reference evidence="2" key="1">
    <citation type="submission" date="2020-05" db="EMBL/GenBank/DDBJ databases">
        <title>Mycena genomes resolve the evolution of fungal bioluminescence.</title>
        <authorList>
            <person name="Tsai I.J."/>
        </authorList>
    </citation>
    <scope>NUCLEOTIDE SEQUENCE</scope>
    <source>
        <strain evidence="2">160909Yilan</strain>
    </source>
</reference>
<dbReference type="Proteomes" id="UP000623467">
    <property type="component" value="Unassembled WGS sequence"/>
</dbReference>
<feature type="region of interest" description="Disordered" evidence="1">
    <location>
        <begin position="1"/>
        <end position="25"/>
    </location>
</feature>
<evidence type="ECO:0000313" key="3">
    <source>
        <dbReference type="Proteomes" id="UP000623467"/>
    </source>
</evidence>
<name>A0A8H6ZAD3_9AGAR</name>
<proteinExistence type="predicted"/>
<evidence type="ECO:0000313" key="2">
    <source>
        <dbReference type="EMBL" id="KAF7375263.1"/>
    </source>
</evidence>
<accession>A0A8H6ZAD3</accession>
<organism evidence="2 3">
    <name type="scientific">Mycena sanguinolenta</name>
    <dbReference type="NCBI Taxonomy" id="230812"/>
    <lineage>
        <taxon>Eukaryota</taxon>
        <taxon>Fungi</taxon>
        <taxon>Dikarya</taxon>
        <taxon>Basidiomycota</taxon>
        <taxon>Agaricomycotina</taxon>
        <taxon>Agaricomycetes</taxon>
        <taxon>Agaricomycetidae</taxon>
        <taxon>Agaricales</taxon>
        <taxon>Marasmiineae</taxon>
        <taxon>Mycenaceae</taxon>
        <taxon>Mycena</taxon>
    </lineage>
</organism>
<protein>
    <submittedName>
        <fullName evidence="2">Uncharacterized protein</fullName>
    </submittedName>
</protein>
<keyword evidence="3" id="KW-1185">Reference proteome</keyword>
<dbReference type="EMBL" id="JACAZH010000002">
    <property type="protein sequence ID" value="KAF7375263.1"/>
    <property type="molecule type" value="Genomic_DNA"/>
</dbReference>
<gene>
    <name evidence="2" type="ORF">MSAN_00413000</name>
</gene>
<dbReference type="OrthoDB" id="5422613at2759"/>
<feature type="compositionally biased region" description="Basic and acidic residues" evidence="1">
    <location>
        <begin position="9"/>
        <end position="25"/>
    </location>
</feature>
<dbReference type="AlphaFoldDB" id="A0A8H6ZAD3"/>
<comment type="caution">
    <text evidence="2">The sequence shown here is derived from an EMBL/GenBank/DDBJ whole genome shotgun (WGS) entry which is preliminary data.</text>
</comment>
<sequence>MGSMAPLKTKKDDYKKETENGHNDASRAQLRDAILRVPEARLRRVLVDLIDTVPAVYHALARELVTVSPTTRVVVPRWERCANCGETYDVNDSEEECTFHPGDLEADEEKFPDWDEDCHGPMDTENNREEYPQNFSCSLLSDSKLIMACHSSSSYAPSPTFDPSPTFPTSSASLSASKSSFADYLDGSRDTCTFAIAMLSERELRTLLIKLAAKPTLERVIAHELRHAQFGKLPLRSLPPDAVCANCHTAATASTAVHCTFHPGHLEERVFEFLSRMPDGRPLTIRRTLAMWTCCAEDYQTEGCAEVGQHLWRISRREDY</sequence>
<evidence type="ECO:0000256" key="1">
    <source>
        <dbReference type="SAM" id="MobiDB-lite"/>
    </source>
</evidence>